<protein>
    <submittedName>
        <fullName evidence="2">DrrA phosphatidylinositol 4-phosphate binding domain-containing protein</fullName>
    </submittedName>
</protein>
<organism evidence="3 5">
    <name type="scientific">Fluoribacter gormanii</name>
    <dbReference type="NCBI Taxonomy" id="464"/>
    <lineage>
        <taxon>Bacteria</taxon>
        <taxon>Pseudomonadati</taxon>
        <taxon>Pseudomonadota</taxon>
        <taxon>Gammaproteobacteria</taxon>
        <taxon>Legionellales</taxon>
        <taxon>Legionellaceae</taxon>
        <taxon>Fluoribacter</taxon>
    </lineage>
</organism>
<evidence type="ECO:0000259" key="1">
    <source>
        <dbReference type="Pfam" id="PF14860"/>
    </source>
</evidence>
<dbReference type="OrthoDB" id="5652012at2"/>
<reference evidence="3 5" key="2">
    <citation type="submission" date="2018-06" db="EMBL/GenBank/DDBJ databases">
        <authorList>
            <consortium name="Pathogen Informatics"/>
            <person name="Doyle S."/>
        </authorList>
    </citation>
    <scope>NUCLEOTIDE SEQUENCE [LARGE SCALE GENOMIC DNA]</scope>
    <source>
        <strain evidence="3 5">NCTC11401</strain>
    </source>
</reference>
<feature type="domain" description="DrrA phosphatidylinositol 4-phosphate binding" evidence="1">
    <location>
        <begin position="351"/>
        <end position="448"/>
    </location>
</feature>
<name>A0A377GGD5_9GAMM</name>
<dbReference type="EMBL" id="FTNL01000020">
    <property type="protein sequence ID" value="SIR70681.1"/>
    <property type="molecule type" value="Genomic_DNA"/>
</dbReference>
<keyword evidence="4" id="KW-1185">Reference proteome</keyword>
<dbReference type="Pfam" id="PF14860">
    <property type="entry name" value="DrrA_P4M"/>
    <property type="match status" value="1"/>
</dbReference>
<dbReference type="InterPro" id="IPR029044">
    <property type="entry name" value="Nucleotide-diphossugar_trans"/>
</dbReference>
<dbReference type="RefSeq" id="WP_058467004.1">
    <property type="nucleotide sequence ID" value="NZ_CAAAIX010000019.1"/>
</dbReference>
<dbReference type="AlphaFoldDB" id="A0A377GGD5"/>
<sequence length="456" mass="52327">MATNKFHYIWMGRVPSGKYEDAFKNGPNALAQQLKDYVMDIKKNRDPNAPNPQDQEIIMWVPEAIIEGIKEAGYLDPDITLKPIEDLYKDAKHLTQEERENLKKTVDLLGEHNAYSAQKDILEAAILEEYGGYYLDTTSIVTSIEQLINNQPKDIWFPRITEEAQKYYDGKAYVLPDVWAMYNPTPGEGTCKAMLNGYIQRCQFYFPEHFEGVQLDIEKLKDRSGYDLKEDDSYGAGSELMSSEYRDDLIGQLVIFALYDGLQQTKGPLNNAIMRRLSSYAEDTSEGKHIAKFGIDKFHKGTWRQEAIADNIEDRKEERQTQVALDDQIQEVAQDEQIEELDKLEIASPPQNRFHMFTVQGADFENFKAKYQSLKGDILKSQIISDFENKLSEIKDRDTLDHFVADFKKSTSYAVLSKGQDLVTRMFSLDTDSVTKVDEMIQAKIFELEGQKLSIS</sequence>
<dbReference type="InterPro" id="IPR028057">
    <property type="entry name" value="DrrA_P4M"/>
</dbReference>
<evidence type="ECO:0000313" key="4">
    <source>
        <dbReference type="Proteomes" id="UP000186808"/>
    </source>
</evidence>
<dbReference type="GO" id="GO:0044161">
    <property type="term" value="C:host cell cytoplasmic vesicle"/>
    <property type="evidence" value="ECO:0007669"/>
    <property type="project" value="InterPro"/>
</dbReference>
<dbReference type="Gene3D" id="3.90.550.20">
    <property type="match status" value="1"/>
</dbReference>
<proteinExistence type="predicted"/>
<evidence type="ECO:0000313" key="2">
    <source>
        <dbReference type="EMBL" id="SIR70681.1"/>
    </source>
</evidence>
<gene>
    <name evidence="3" type="ORF">NCTC11401_00395</name>
    <name evidence="2" type="ORF">SAMN05421777_12042</name>
</gene>
<evidence type="ECO:0000313" key="3">
    <source>
        <dbReference type="EMBL" id="STO23595.1"/>
    </source>
</evidence>
<dbReference type="EMBL" id="UGGV01000001">
    <property type="protein sequence ID" value="STO23595.1"/>
    <property type="molecule type" value="Genomic_DNA"/>
</dbReference>
<dbReference type="InterPro" id="IPR038346">
    <property type="entry name" value="DrrA_PI4P-bd_sf"/>
</dbReference>
<dbReference type="Proteomes" id="UP000254374">
    <property type="component" value="Unassembled WGS sequence"/>
</dbReference>
<accession>A0A377GGD5</accession>
<reference evidence="2 4" key="1">
    <citation type="submission" date="2017-01" db="EMBL/GenBank/DDBJ databases">
        <authorList>
            <person name="Varghese N."/>
            <person name="Submissions S."/>
        </authorList>
    </citation>
    <scope>NUCLEOTIDE SEQUENCE [LARGE SCALE GENOMIC DNA]</scope>
    <source>
        <strain evidence="2 4">ATCC 33342</strain>
    </source>
</reference>
<dbReference type="GO" id="GO:0031267">
    <property type="term" value="F:small GTPase binding"/>
    <property type="evidence" value="ECO:0007669"/>
    <property type="project" value="InterPro"/>
</dbReference>
<evidence type="ECO:0000313" key="5">
    <source>
        <dbReference type="Proteomes" id="UP000254374"/>
    </source>
</evidence>
<dbReference type="Proteomes" id="UP000186808">
    <property type="component" value="Unassembled WGS sequence"/>
</dbReference>
<dbReference type="Gene3D" id="1.20.1280.280">
    <property type="match status" value="1"/>
</dbReference>
<dbReference type="SUPFAM" id="SSF53448">
    <property type="entry name" value="Nucleotide-diphospho-sugar transferases"/>
    <property type="match status" value="1"/>
</dbReference>